<protein>
    <submittedName>
        <fullName evidence="1">Uncharacterized protein</fullName>
    </submittedName>
</protein>
<accession>A0A1B6NUC5</accession>
<comment type="caution">
    <text evidence="1">The sequence shown here is derived from an EMBL/GenBank/DDBJ whole genome shotgun (WGS) entry which is preliminary data.</text>
</comment>
<dbReference type="EMBL" id="AYSL01000839">
    <property type="protein sequence ID" value="KTF06958.1"/>
    <property type="molecule type" value="Genomic_DNA"/>
</dbReference>
<proteinExistence type="predicted"/>
<name>A0A1B6NUC5_9ZZZZ</name>
<reference evidence="1" key="1">
    <citation type="submission" date="2013-11" db="EMBL/GenBank/DDBJ databases">
        <title>Microbial diversity, functional groups and degradation webs in Northern and Southern Mediterranean and Red Sea marine crude oil polluted sites.</title>
        <authorList>
            <person name="Daffonchio D."/>
            <person name="Mapelli F."/>
            <person name="Ferrer M."/>
            <person name="Richter M."/>
            <person name="Cherif A."/>
            <person name="Malkawi H.I."/>
            <person name="Yakimov M.M."/>
            <person name="Abdel-Fattah Y.R."/>
            <person name="Blaghen M."/>
            <person name="Golyshin P.N."/>
            <person name="Kalogerakis N."/>
            <person name="Boon N."/>
            <person name="Magagnini M."/>
            <person name="Fava F."/>
        </authorList>
    </citation>
    <scope>NUCLEOTIDE SEQUENCE</scope>
</reference>
<feature type="non-terminal residue" evidence="1">
    <location>
        <position position="1"/>
    </location>
</feature>
<evidence type="ECO:0000313" key="1">
    <source>
        <dbReference type="EMBL" id="KTF06958.1"/>
    </source>
</evidence>
<sequence>FIISPPQIVESAPSVSYLPRDRQSYITPFTWRGYKAVIGICIA</sequence>
<organism evidence="1">
    <name type="scientific">marine sediment metagenome</name>
    <dbReference type="NCBI Taxonomy" id="412755"/>
    <lineage>
        <taxon>unclassified sequences</taxon>
        <taxon>metagenomes</taxon>
        <taxon>ecological metagenomes</taxon>
    </lineage>
</organism>
<dbReference type="AlphaFoldDB" id="A0A1B6NUC5"/>
<gene>
    <name evidence="1" type="ORF">MGSAQ_001546</name>
</gene>